<organism evidence="2 3">
    <name type="scientific">Mycolicibacterium iranicum</name>
    <name type="common">Mycobacterium iranicum</name>
    <dbReference type="NCBI Taxonomy" id="912594"/>
    <lineage>
        <taxon>Bacteria</taxon>
        <taxon>Bacillati</taxon>
        <taxon>Actinomycetota</taxon>
        <taxon>Actinomycetes</taxon>
        <taxon>Mycobacteriales</taxon>
        <taxon>Mycobacteriaceae</taxon>
        <taxon>Mycolicibacterium</taxon>
    </lineage>
</organism>
<dbReference type="RefSeq" id="WP_064284663.1">
    <property type="nucleotide sequence ID" value="NZ_LWCS01000060.1"/>
</dbReference>
<protein>
    <submittedName>
        <fullName evidence="2">Thiosulfate sulfurtransferase</fullName>
    </submittedName>
</protein>
<dbReference type="SUPFAM" id="SSF52821">
    <property type="entry name" value="Rhodanese/Cell cycle control phosphatase"/>
    <property type="match status" value="1"/>
</dbReference>
<dbReference type="Gene3D" id="3.40.250.10">
    <property type="entry name" value="Rhodanese-like domain"/>
    <property type="match status" value="1"/>
</dbReference>
<dbReference type="InterPro" id="IPR050229">
    <property type="entry name" value="GlpE_sulfurtransferase"/>
</dbReference>
<dbReference type="InterPro" id="IPR001763">
    <property type="entry name" value="Rhodanese-like_dom"/>
</dbReference>
<dbReference type="PROSITE" id="PS50206">
    <property type="entry name" value="RHODANESE_3"/>
    <property type="match status" value="1"/>
</dbReference>
<evidence type="ECO:0000313" key="3">
    <source>
        <dbReference type="Proteomes" id="UP000078396"/>
    </source>
</evidence>
<dbReference type="GO" id="GO:0016740">
    <property type="term" value="F:transferase activity"/>
    <property type="evidence" value="ECO:0007669"/>
    <property type="project" value="UniProtKB-KW"/>
</dbReference>
<keyword evidence="2" id="KW-0808">Transferase</keyword>
<dbReference type="CDD" id="cd00158">
    <property type="entry name" value="RHOD"/>
    <property type="match status" value="1"/>
</dbReference>
<proteinExistence type="predicted"/>
<dbReference type="PANTHER" id="PTHR43031:SF1">
    <property type="entry name" value="PYRIDINE NUCLEOTIDE-DISULPHIDE OXIDOREDUCTASE"/>
    <property type="match status" value="1"/>
</dbReference>
<dbReference type="SMART" id="SM00450">
    <property type="entry name" value="RHOD"/>
    <property type="match status" value="1"/>
</dbReference>
<name>A0A178LL46_MYCIR</name>
<dbReference type="Proteomes" id="UP000078396">
    <property type="component" value="Unassembled WGS sequence"/>
</dbReference>
<dbReference type="Pfam" id="PF00581">
    <property type="entry name" value="Rhodanese"/>
    <property type="match status" value="1"/>
</dbReference>
<sequence length="112" mass="11217">MTEPLQDVDPATAAQMIDAGTASLIDVREDDEWAAGHAPKAVHVPLGDLDPSAHADGGPLVVVCRSGGRSSKAAAKLATAGLAVHNLSGGMTAWGNAGQPVLRDDGTPGTVI</sequence>
<dbReference type="InterPro" id="IPR036873">
    <property type="entry name" value="Rhodanese-like_dom_sf"/>
</dbReference>
<feature type="domain" description="Rhodanese" evidence="1">
    <location>
        <begin position="18"/>
        <end position="103"/>
    </location>
</feature>
<dbReference type="AlphaFoldDB" id="A0A178LL46"/>
<evidence type="ECO:0000259" key="1">
    <source>
        <dbReference type="PROSITE" id="PS50206"/>
    </source>
</evidence>
<gene>
    <name evidence="2" type="ORF">A4X20_29310</name>
</gene>
<dbReference type="EMBL" id="LWCS01000060">
    <property type="protein sequence ID" value="OAN31052.1"/>
    <property type="molecule type" value="Genomic_DNA"/>
</dbReference>
<comment type="caution">
    <text evidence="2">The sequence shown here is derived from an EMBL/GenBank/DDBJ whole genome shotgun (WGS) entry which is preliminary data.</text>
</comment>
<dbReference type="OrthoDB" id="9800872at2"/>
<reference evidence="2 3" key="1">
    <citation type="submission" date="2016-04" db="EMBL/GenBank/DDBJ databases">
        <title>Draft Genome Sequences of Staphylococcus capitis Strain H36, S. capitis Strain H65, S. cohnii Strain H62, S. hominis Strain H69, Mycobacterium iranicum Strain H39, Plantibacter sp. Strain H53, Pseudomonas oryzihabitans Strain H72, and Microbacterium sp. Strain H83, isolated from residential settings.</title>
        <authorList>
            <person name="Lymperopoulou D."/>
            <person name="Adams R.I."/>
            <person name="Lindow S."/>
            <person name="Coil D.A."/>
            <person name="Jospin G."/>
            <person name="Eisen J.A."/>
        </authorList>
    </citation>
    <scope>NUCLEOTIDE SEQUENCE [LARGE SCALE GENOMIC DNA]</scope>
    <source>
        <strain evidence="2 3">H39</strain>
    </source>
</reference>
<evidence type="ECO:0000313" key="2">
    <source>
        <dbReference type="EMBL" id="OAN31052.1"/>
    </source>
</evidence>
<accession>A0A178LL46</accession>
<dbReference type="PANTHER" id="PTHR43031">
    <property type="entry name" value="FAD-DEPENDENT OXIDOREDUCTASE"/>
    <property type="match status" value="1"/>
</dbReference>